<sequence>MAPFSSDLVTSKTDASKLGEANWSTREPGRTSMRSRWVRDRSAMPRWVTTTPLGRPVEPEV</sequence>
<evidence type="ECO:0000313" key="2">
    <source>
        <dbReference type="EMBL" id="OSY49030.1"/>
    </source>
</evidence>
<evidence type="ECO:0000256" key="1">
    <source>
        <dbReference type="SAM" id="MobiDB-lite"/>
    </source>
</evidence>
<protein>
    <submittedName>
        <fullName evidence="2">Uncharacterized protein</fullName>
    </submittedName>
</protein>
<accession>A0A1Y2NNS0</accession>
<evidence type="ECO:0000313" key="3">
    <source>
        <dbReference type="Proteomes" id="UP000194318"/>
    </source>
</evidence>
<proteinExistence type="predicted"/>
<name>A0A1Y2NNS0_STRFR</name>
<gene>
    <name evidence="2" type="ORF">BG846_05373</name>
</gene>
<dbReference type="AlphaFoldDB" id="A0A1Y2NNS0"/>
<feature type="region of interest" description="Disordered" evidence="1">
    <location>
        <begin position="1"/>
        <end position="37"/>
    </location>
</feature>
<dbReference type="Proteomes" id="UP000194318">
    <property type="component" value="Unassembled WGS sequence"/>
</dbReference>
<comment type="caution">
    <text evidence="2">The sequence shown here is derived from an EMBL/GenBank/DDBJ whole genome shotgun (WGS) entry which is preliminary data.</text>
</comment>
<organism evidence="2 3">
    <name type="scientific">Streptomyces fradiae ATCC 10745 = DSM 40063</name>
    <dbReference type="NCBI Taxonomy" id="1319510"/>
    <lineage>
        <taxon>Bacteria</taxon>
        <taxon>Bacillati</taxon>
        <taxon>Actinomycetota</taxon>
        <taxon>Actinomycetes</taxon>
        <taxon>Kitasatosporales</taxon>
        <taxon>Streptomycetaceae</taxon>
        <taxon>Streptomyces</taxon>
    </lineage>
</organism>
<dbReference type="EMBL" id="MIFZ01000338">
    <property type="protein sequence ID" value="OSY49030.1"/>
    <property type="molecule type" value="Genomic_DNA"/>
</dbReference>
<reference evidence="2 3" key="1">
    <citation type="submission" date="2016-09" db="EMBL/GenBank/DDBJ databases">
        <title>Streptomyces fradiae DSM40063, a candidate organism with high potential of specific P450 cytochromes.</title>
        <authorList>
            <person name="Grumaz C."/>
            <person name="Vainshtein Y."/>
            <person name="Kirstahler P."/>
            <person name="Sohn K."/>
        </authorList>
    </citation>
    <scope>NUCLEOTIDE SEQUENCE [LARGE SCALE GENOMIC DNA]</scope>
    <source>
        <strain evidence="2 3">DSM 40063</strain>
    </source>
</reference>